<dbReference type="Proteomes" id="UP000619260">
    <property type="component" value="Unassembled WGS sequence"/>
</dbReference>
<dbReference type="InterPro" id="IPR049799">
    <property type="entry name" value="SitI3-like"/>
</dbReference>
<reference evidence="2" key="1">
    <citation type="submission" date="2021-01" db="EMBL/GenBank/DDBJ databases">
        <title>Whole genome shotgun sequence of Virgisporangium aliadipatigenens NBRC 105644.</title>
        <authorList>
            <person name="Komaki H."/>
            <person name="Tamura T."/>
        </authorList>
    </citation>
    <scope>NUCLEOTIDE SEQUENCE</scope>
    <source>
        <strain evidence="2">NBRC 105644</strain>
    </source>
</reference>
<dbReference type="EMBL" id="BOPF01000007">
    <property type="protein sequence ID" value="GIJ45505.1"/>
    <property type="molecule type" value="Genomic_DNA"/>
</dbReference>
<proteinExistence type="predicted"/>
<sequence>MTIDYRLTLATEAPPESVAARAFPDPSERPRPTTQPNVLSEEYWDRCAFDVTVRSGRDGYVEAEDGAGQACTWEPRAYVNLTFRLDKFDLDRALESLLPVVQRVLATGTEDAAFVHLSDYLLLTRFDGVVTKHRRAQWWDHYGWVDELLPG</sequence>
<dbReference type="RefSeq" id="WP_203899041.1">
    <property type="nucleotide sequence ID" value="NZ_BOPF01000007.1"/>
</dbReference>
<keyword evidence="3" id="KW-1185">Reference proteome</keyword>
<organism evidence="2 3">
    <name type="scientific">Virgisporangium aliadipatigenens</name>
    <dbReference type="NCBI Taxonomy" id="741659"/>
    <lineage>
        <taxon>Bacteria</taxon>
        <taxon>Bacillati</taxon>
        <taxon>Actinomycetota</taxon>
        <taxon>Actinomycetes</taxon>
        <taxon>Micromonosporales</taxon>
        <taxon>Micromonosporaceae</taxon>
        <taxon>Virgisporangium</taxon>
    </lineage>
</organism>
<evidence type="ECO:0000313" key="3">
    <source>
        <dbReference type="Proteomes" id="UP000619260"/>
    </source>
</evidence>
<dbReference type="AlphaFoldDB" id="A0A8J4DP25"/>
<accession>A0A8J4DP25</accession>
<name>A0A8J4DP25_9ACTN</name>
<comment type="caution">
    <text evidence="2">The sequence shown here is derived from an EMBL/GenBank/DDBJ whole genome shotgun (WGS) entry which is preliminary data.</text>
</comment>
<gene>
    <name evidence="2" type="ORF">Val02_23910</name>
</gene>
<evidence type="ECO:0000256" key="1">
    <source>
        <dbReference type="SAM" id="MobiDB-lite"/>
    </source>
</evidence>
<feature type="region of interest" description="Disordered" evidence="1">
    <location>
        <begin position="16"/>
        <end position="37"/>
    </location>
</feature>
<dbReference type="NCBIfam" id="NF040657">
    <property type="entry name" value="immun_SitI3"/>
    <property type="match status" value="1"/>
</dbReference>
<evidence type="ECO:0000313" key="2">
    <source>
        <dbReference type="EMBL" id="GIJ45505.1"/>
    </source>
</evidence>
<protein>
    <submittedName>
        <fullName evidence="2">Uncharacterized protein</fullName>
    </submittedName>
</protein>